<name>A0AAE0W574_9BIVA</name>
<keyword evidence="2" id="KW-1185">Reference proteome</keyword>
<comment type="caution">
    <text evidence="1">The sequence shown here is derived from an EMBL/GenBank/DDBJ whole genome shotgun (WGS) entry which is preliminary data.</text>
</comment>
<reference evidence="1" key="1">
    <citation type="journal article" date="2021" name="Genome Biol. Evol.">
        <title>A High-Quality Reference Genome for a Parasitic Bivalve with Doubly Uniparental Inheritance (Bivalvia: Unionida).</title>
        <authorList>
            <person name="Smith C.H."/>
        </authorList>
    </citation>
    <scope>NUCLEOTIDE SEQUENCE</scope>
    <source>
        <strain evidence="1">CHS0354</strain>
    </source>
</reference>
<sequence length="66" mass="7353">MDILIASRYQIFFRKLRTHAKVSSATADVTGVKSRNNRTMENIEAYSKSAVSSTYHAISIICTLAD</sequence>
<dbReference type="Proteomes" id="UP001195483">
    <property type="component" value="Unassembled WGS sequence"/>
</dbReference>
<evidence type="ECO:0000313" key="1">
    <source>
        <dbReference type="EMBL" id="KAK3601951.1"/>
    </source>
</evidence>
<dbReference type="AlphaFoldDB" id="A0AAE0W574"/>
<reference evidence="1" key="2">
    <citation type="journal article" date="2021" name="Genome Biol. Evol.">
        <title>Developing a high-quality reference genome for a parasitic bivalve with doubly uniparental inheritance (Bivalvia: Unionida).</title>
        <authorList>
            <person name="Smith C.H."/>
        </authorList>
    </citation>
    <scope>NUCLEOTIDE SEQUENCE</scope>
    <source>
        <strain evidence="1">CHS0354</strain>
        <tissue evidence="1">Mantle</tissue>
    </source>
</reference>
<reference evidence="1" key="3">
    <citation type="submission" date="2023-05" db="EMBL/GenBank/DDBJ databases">
        <authorList>
            <person name="Smith C.H."/>
        </authorList>
    </citation>
    <scope>NUCLEOTIDE SEQUENCE</scope>
    <source>
        <strain evidence="1">CHS0354</strain>
        <tissue evidence="1">Mantle</tissue>
    </source>
</reference>
<organism evidence="1 2">
    <name type="scientific">Potamilus streckersoni</name>
    <dbReference type="NCBI Taxonomy" id="2493646"/>
    <lineage>
        <taxon>Eukaryota</taxon>
        <taxon>Metazoa</taxon>
        <taxon>Spiralia</taxon>
        <taxon>Lophotrochozoa</taxon>
        <taxon>Mollusca</taxon>
        <taxon>Bivalvia</taxon>
        <taxon>Autobranchia</taxon>
        <taxon>Heteroconchia</taxon>
        <taxon>Palaeoheterodonta</taxon>
        <taxon>Unionida</taxon>
        <taxon>Unionoidea</taxon>
        <taxon>Unionidae</taxon>
        <taxon>Ambleminae</taxon>
        <taxon>Lampsilini</taxon>
        <taxon>Potamilus</taxon>
    </lineage>
</organism>
<accession>A0AAE0W574</accession>
<gene>
    <name evidence="1" type="ORF">CHS0354_002758</name>
</gene>
<proteinExistence type="predicted"/>
<evidence type="ECO:0000313" key="2">
    <source>
        <dbReference type="Proteomes" id="UP001195483"/>
    </source>
</evidence>
<protein>
    <submittedName>
        <fullName evidence="1">Uncharacterized protein</fullName>
    </submittedName>
</protein>
<dbReference type="EMBL" id="JAEAOA010000220">
    <property type="protein sequence ID" value="KAK3601951.1"/>
    <property type="molecule type" value="Genomic_DNA"/>
</dbReference>